<gene>
    <name evidence="2" type="ORF">CFK40_11415</name>
</gene>
<organism evidence="2 3">
    <name type="scientific">Virgibacillus necropolis</name>
    <dbReference type="NCBI Taxonomy" id="163877"/>
    <lineage>
        <taxon>Bacteria</taxon>
        <taxon>Bacillati</taxon>
        <taxon>Bacillota</taxon>
        <taxon>Bacilli</taxon>
        <taxon>Bacillales</taxon>
        <taxon>Bacillaceae</taxon>
        <taxon>Virgibacillus</taxon>
    </lineage>
</organism>
<feature type="transmembrane region" description="Helical" evidence="1">
    <location>
        <begin position="6"/>
        <end position="33"/>
    </location>
</feature>
<keyword evidence="1" id="KW-0472">Membrane</keyword>
<keyword evidence="1" id="KW-1133">Transmembrane helix</keyword>
<dbReference type="OrthoDB" id="9803065at2"/>
<evidence type="ECO:0000313" key="2">
    <source>
        <dbReference type="EMBL" id="ASN05574.1"/>
    </source>
</evidence>
<dbReference type="Proteomes" id="UP000204391">
    <property type="component" value="Chromosome"/>
</dbReference>
<evidence type="ECO:0000313" key="3">
    <source>
        <dbReference type="Proteomes" id="UP000204391"/>
    </source>
</evidence>
<protein>
    <submittedName>
        <fullName evidence="2">Uncharacterized protein</fullName>
    </submittedName>
</protein>
<name>A0A221MD68_9BACI</name>
<dbReference type="KEGG" id="vne:CFK40_11415"/>
<sequence length="66" mass="7373">MQNVTILYAFAAGLLSFLSPCALPIYPAFLFYITGMSVDLTNKKGMQKVAIAHSIEWRCKCKCIKL</sequence>
<evidence type="ECO:0000256" key="1">
    <source>
        <dbReference type="SAM" id="Phobius"/>
    </source>
</evidence>
<keyword evidence="1" id="KW-0812">Transmembrane</keyword>
<reference evidence="2 3" key="1">
    <citation type="journal article" date="2003" name="Int. J. Syst. Evol. Microbiol.">
        <title>Virgibacillus carmonensis sp. nov., Virgibacillus necropolis sp. nov. and Virgibacillus picturae sp. nov., three novel species isolated from deteriorated mural paintings, transfer of the species of the genus salibacillus to Virgibacillus, as Virgibacillus marismortui comb. nov. and Virgibacillus salexigens comb. nov., and emended description of the genus Virgibacillus.</title>
        <authorList>
            <person name="Heyrman J."/>
            <person name="Logan N.A."/>
            <person name="Busse H.J."/>
            <person name="Balcaen A."/>
            <person name="Lebbe L."/>
            <person name="Rodriguez-Diaz M."/>
            <person name="Swings J."/>
            <person name="De Vos P."/>
        </authorList>
    </citation>
    <scope>NUCLEOTIDE SEQUENCE [LARGE SCALE GENOMIC DNA]</scope>
    <source>
        <strain evidence="2 3">LMG 19488</strain>
    </source>
</reference>
<keyword evidence="3" id="KW-1185">Reference proteome</keyword>
<accession>A0A221MD68</accession>
<proteinExistence type="predicted"/>
<dbReference type="EMBL" id="CP022437">
    <property type="protein sequence ID" value="ASN05574.1"/>
    <property type="molecule type" value="Genomic_DNA"/>
</dbReference>
<dbReference type="AlphaFoldDB" id="A0A221MD68"/>
<dbReference type="RefSeq" id="WP_089532423.1">
    <property type="nucleotide sequence ID" value="NZ_CP022437.1"/>
</dbReference>